<dbReference type="GO" id="GO:0006511">
    <property type="term" value="P:ubiquitin-dependent protein catabolic process"/>
    <property type="evidence" value="ECO:0007669"/>
    <property type="project" value="TreeGrafter"/>
</dbReference>
<feature type="domain" description="HECT" evidence="9">
    <location>
        <begin position="1295"/>
        <end position="1892"/>
    </location>
</feature>
<evidence type="ECO:0000259" key="9">
    <source>
        <dbReference type="PROSITE" id="PS50237"/>
    </source>
</evidence>
<dbReference type="SMART" id="SM00119">
    <property type="entry name" value="HECTc"/>
    <property type="match status" value="1"/>
</dbReference>
<evidence type="ECO:0000256" key="5">
    <source>
        <dbReference type="ARBA" id="ARBA00022786"/>
    </source>
</evidence>
<evidence type="ECO:0000256" key="7">
    <source>
        <dbReference type="SAM" id="MobiDB-lite"/>
    </source>
</evidence>
<keyword evidence="8" id="KW-0812">Transmembrane</keyword>
<feature type="region of interest" description="Disordered" evidence="7">
    <location>
        <begin position="600"/>
        <end position="647"/>
    </location>
</feature>
<dbReference type="Pfam" id="PF00632">
    <property type="entry name" value="HECT"/>
    <property type="match status" value="1"/>
</dbReference>
<feature type="transmembrane region" description="Helical" evidence="8">
    <location>
        <begin position="869"/>
        <end position="891"/>
    </location>
</feature>
<feature type="transmembrane region" description="Helical" evidence="8">
    <location>
        <begin position="911"/>
        <end position="930"/>
    </location>
</feature>
<dbReference type="GeneID" id="20039462"/>
<dbReference type="EC" id="2.3.2.26" evidence="3"/>
<dbReference type="InterPro" id="IPR000569">
    <property type="entry name" value="HECT_dom"/>
</dbReference>
<comment type="catalytic activity">
    <reaction evidence="1">
        <text>S-ubiquitinyl-[E2 ubiquitin-conjugating enzyme]-L-cysteine + [acceptor protein]-L-lysine = [E2 ubiquitin-conjugating enzyme]-L-cysteine + N(6)-ubiquitinyl-[acceptor protein]-L-lysine.</text>
        <dbReference type="EC" id="2.3.2.26"/>
    </reaction>
</comment>
<dbReference type="OrthoDB" id="8068875at2759"/>
<organism evidence="10 11">
    <name type="scientific">Plasmodium inui San Antonio 1</name>
    <dbReference type="NCBI Taxonomy" id="1237626"/>
    <lineage>
        <taxon>Eukaryota</taxon>
        <taxon>Sar</taxon>
        <taxon>Alveolata</taxon>
        <taxon>Apicomplexa</taxon>
        <taxon>Aconoidasida</taxon>
        <taxon>Haemosporida</taxon>
        <taxon>Plasmodiidae</taxon>
        <taxon>Plasmodium</taxon>
        <taxon>Plasmodium (Plasmodium)</taxon>
    </lineage>
</organism>
<feature type="compositionally biased region" description="Basic and acidic residues" evidence="7">
    <location>
        <begin position="631"/>
        <end position="647"/>
    </location>
</feature>
<dbReference type="PROSITE" id="PS50237">
    <property type="entry name" value="HECT"/>
    <property type="match status" value="1"/>
</dbReference>
<dbReference type="InterPro" id="IPR044611">
    <property type="entry name" value="E3A/B/C-like"/>
</dbReference>
<protein>
    <recommendedName>
        <fullName evidence="3">HECT-type E3 ubiquitin transferase</fullName>
        <ecNumber evidence="3">2.3.2.26</ecNumber>
    </recommendedName>
</protein>
<keyword evidence="5 6" id="KW-0833">Ubl conjugation pathway</keyword>
<evidence type="ECO:0000313" key="10">
    <source>
        <dbReference type="EMBL" id="EUD65448.1"/>
    </source>
</evidence>
<dbReference type="Gene3D" id="3.30.2410.10">
    <property type="entry name" value="Hect, E3 ligase catalytic domain"/>
    <property type="match status" value="1"/>
</dbReference>
<evidence type="ECO:0000256" key="1">
    <source>
        <dbReference type="ARBA" id="ARBA00000885"/>
    </source>
</evidence>
<comment type="pathway">
    <text evidence="2">Protein modification; protein ubiquitination.</text>
</comment>
<dbReference type="InterPro" id="IPR035983">
    <property type="entry name" value="Hect_E3_ubiquitin_ligase"/>
</dbReference>
<evidence type="ECO:0000256" key="8">
    <source>
        <dbReference type="SAM" id="Phobius"/>
    </source>
</evidence>
<feature type="active site" description="Glycyl thioester intermediate" evidence="6">
    <location>
        <position position="1860"/>
    </location>
</feature>
<accession>W7A269</accession>
<name>W7A269_9APIC</name>
<evidence type="ECO:0000256" key="4">
    <source>
        <dbReference type="ARBA" id="ARBA00022679"/>
    </source>
</evidence>
<keyword evidence="4" id="KW-0808">Transferase</keyword>
<dbReference type="GO" id="GO:0000209">
    <property type="term" value="P:protein polyubiquitination"/>
    <property type="evidence" value="ECO:0007669"/>
    <property type="project" value="InterPro"/>
</dbReference>
<proteinExistence type="predicted"/>
<keyword evidence="8" id="KW-1133">Transmembrane helix</keyword>
<feature type="compositionally biased region" description="Gly residues" evidence="7">
    <location>
        <begin position="1631"/>
        <end position="1652"/>
    </location>
</feature>
<evidence type="ECO:0000256" key="6">
    <source>
        <dbReference type="PROSITE-ProRule" id="PRU00104"/>
    </source>
</evidence>
<gene>
    <name evidence="10" type="ORF">C922_04188</name>
</gene>
<dbReference type="FunFam" id="3.30.2410.10:FF:000003">
    <property type="entry name" value="probable E3 ubiquitin-protein ligase HERC4 isoform X1"/>
    <property type="match status" value="1"/>
</dbReference>
<dbReference type="PANTHER" id="PTHR45700:SF2">
    <property type="entry name" value="UBIQUITIN-PROTEIN LIGASE E3C"/>
    <property type="match status" value="1"/>
</dbReference>
<sequence length="1892" mass="214628">MFNGESKNRKINLSGKKHVILNKDSFIERAKKEKEIHLNLTRRKNAFKVIGTYVSFKKCIEKRRNEIQILIGKRINDVMLLQNLVAPDVYERALRICLYEFSVSSTFLYSIRSCYYYYKGMNFEGLYPPVRYLLDVLKLYGKVGQLDEPHSVKGEKIEKDGSGYTHLDANEPRKETKKKEAIHVSNKFLYRHKKEIQVLLNHLDVLLGGYRLYGENIYGEYHSGVRSVRRRCRGHSLIGSEVGRGSQGGVSPTVVYAQPRRYDNGQGLYLYHMYNFILNKSFCSHMEKEINSREEKNLESKPRNDKNVLQSLQRISDYIILTMDGIICILRKLLLSYSAKQIFRCSSTRLLIYLCDLIYIFLFSLKIKGHEIKHETVEEVKGKVNLLLQFVSISVDQLKDCHSLYIAFFKYPIFDIFSIPIDVKKELGMMKLLLLKIVNRTYGRHDVDIMQELVYSNENLPFHLDKYHLFNHASFDRKNISGVNLFKNILLFVHTNEALVQDNVLNILLEAYLFLSLRYHPYVYRVGGGEGEEIGVIRGREGIAEIRGIAEIDGNCGIGGCTQRIGRTDRDGDAHADAQFEFATPHSGAICSNEAIFSSSNREHTETEEVAGKKRSGSFGEVAWEQSAPNKKKEVHTGDRHEGDRHTDGSLSHMGFYYSRGVVDSLVQICKRGGFKRLDALLFFLLPFRTIHRGIFHRYRNYYEFVKNVSNEVFVIGGRRNDFINQRGVLRGSRIGENGLIGGTPLGDNRAEEVPGSGPTYRFLPQTRHLSTDQPTQKTVWRGQQRNRLFSLKNLIRPKGKRGKRPWDEDLLNNDIILKVKKILIQHDMHIYLIREVYLLWFTNCNANDTLFFKYLSAFPYFDHTIVSIYISSLCFLLHYYIVASMFVNLIDIQGFKLCKHFMASLAFKKVCKLLLMSLWVVLKKSMYAINCEVMNRLACEEKGVVGRDGQEGGEGGDDTELEEFTEAINEEDTYNDEDEQYEREMNRKEERIIEEIEGGGSGGAVSSGAVSNGAHLCEPLRCFEEIPIVLGPTEEASFPSSVAILPDCRPEDLLEALDSLSTGEPSPMGRLYPSSADHFLSRGMHFSACDTYDGIGIANKSSIGGGFKSSMHNSRGGEDASAIISTLISYLLYNRDRRGLNYVLPFLLKKLYKVNGYVHLFEEDFFVIKETSSLLKNRFNIIGDQNNSGSSSNQMSSSTGSNNYDTESNLFIDKNDAYLNYNIKHVNELANYLLRFTPFTLPFDDRILIFYNNRNKSKESIRDDSRFSFVDVKHHLIRRTHIVEDAFILLHMLDGTQVKQNIRVAFIDQNGNEETGIDGGGLFKEFMILLCREIFHSKFFLFDYVHNGTLYPKRFHSNDNLNLYTFAGKVIGKAIYERILIESVFNDVFLSFLLSDEIDLDVEIDINDLYFIDQHVFKSLLYIQNTPHVENLSLTFCVYERKKPDVGDVRKYEDIISYFQALGRQLSAGGGGDGRNFLGGASSTGGSFLGGVSSRGNVVRRFFSQTGVSHDHDNINSFFNIIDNLDALINTLDRNLSSLSPMPLEDHVPEVNTTERYRGANYNADSPIVEMLLRRNEPNLSPTSNGVLLGSDGEVLTYPLRSGDDLDSEEGPQDVQDMEDVEGVEAVEGVEGGGKGDPVGGNRDGQGGGSGDHPSSASMDDPSGASIDDPSGARIDDPSGARIDNPSGARIDNPTAHRRGAQAEDLQCIDLIENGRNILVDDKNKKQYIKLYINYKYKKMVRKKTQAFLKGLSELIPTKWLKLFNAHELKTLISGNDKCFDVDDLRRNVVYGGGYTANSETVLNLYHILKTFSPKEKSLFLMFVTSCSRSPLLGFQELYPKFCIFRVVDDTRLPTASTCVNLLKLPDYASREILHKNLLTAISGTQGFDLS</sequence>
<dbReference type="Proteomes" id="UP000030640">
    <property type="component" value="Unassembled WGS sequence"/>
</dbReference>
<keyword evidence="11" id="KW-1185">Reference proteome</keyword>
<dbReference type="Gene3D" id="3.30.2160.10">
    <property type="entry name" value="Hect, E3 ligase catalytic domain"/>
    <property type="match status" value="2"/>
</dbReference>
<evidence type="ECO:0000256" key="3">
    <source>
        <dbReference type="ARBA" id="ARBA00012485"/>
    </source>
</evidence>
<dbReference type="SUPFAM" id="SSF56204">
    <property type="entry name" value="Hect, E3 ligase catalytic domain"/>
    <property type="match status" value="1"/>
</dbReference>
<evidence type="ECO:0000256" key="2">
    <source>
        <dbReference type="ARBA" id="ARBA00004906"/>
    </source>
</evidence>
<dbReference type="PANTHER" id="PTHR45700">
    <property type="entry name" value="UBIQUITIN-PROTEIN LIGASE E3C"/>
    <property type="match status" value="1"/>
</dbReference>
<dbReference type="VEuPathDB" id="PlasmoDB:C922_04188"/>
<feature type="region of interest" description="Disordered" evidence="7">
    <location>
        <begin position="1578"/>
        <end position="1701"/>
    </location>
</feature>
<evidence type="ECO:0000313" key="11">
    <source>
        <dbReference type="Proteomes" id="UP000030640"/>
    </source>
</evidence>
<feature type="compositionally biased region" description="Basic and acidic residues" evidence="7">
    <location>
        <begin position="601"/>
        <end position="612"/>
    </location>
</feature>
<feature type="compositionally biased region" description="Acidic residues" evidence="7">
    <location>
        <begin position="1606"/>
        <end position="1626"/>
    </location>
</feature>
<keyword evidence="8" id="KW-0472">Membrane</keyword>
<reference evidence="10 11" key="1">
    <citation type="submission" date="2013-02" db="EMBL/GenBank/DDBJ databases">
        <title>The Genome Sequence of Plasmodium inui San Antonio 1.</title>
        <authorList>
            <consortium name="The Broad Institute Genome Sequencing Platform"/>
            <consortium name="The Broad Institute Genome Sequencing Center for Infectious Disease"/>
            <person name="Neafsey D."/>
            <person name="Cheeseman I."/>
            <person name="Volkman S."/>
            <person name="Adams J."/>
            <person name="Walker B."/>
            <person name="Young S.K."/>
            <person name="Zeng Q."/>
            <person name="Gargeya S."/>
            <person name="Fitzgerald M."/>
            <person name="Haas B."/>
            <person name="Abouelleil A."/>
            <person name="Alvarado L."/>
            <person name="Arachchi H.M."/>
            <person name="Berlin A.M."/>
            <person name="Chapman S.B."/>
            <person name="Dewar J."/>
            <person name="Goldberg J."/>
            <person name="Griggs A."/>
            <person name="Gujja S."/>
            <person name="Hansen M."/>
            <person name="Howarth C."/>
            <person name="Imamovic A."/>
            <person name="Larimer J."/>
            <person name="McCowan C."/>
            <person name="Murphy C."/>
            <person name="Neiman D."/>
            <person name="Pearson M."/>
            <person name="Priest M."/>
            <person name="Roberts A."/>
            <person name="Saif S."/>
            <person name="Shea T."/>
            <person name="Sisk P."/>
            <person name="Sykes S."/>
            <person name="Wortman J."/>
            <person name="Nusbaum C."/>
            <person name="Birren B."/>
        </authorList>
    </citation>
    <scope>NUCLEOTIDE SEQUENCE [LARGE SCALE GENOMIC DNA]</scope>
    <source>
        <strain evidence="10 11">San Antonio 1</strain>
    </source>
</reference>
<dbReference type="Gene3D" id="3.90.1750.10">
    <property type="entry name" value="Hect, E3 ligase catalytic domains"/>
    <property type="match status" value="2"/>
</dbReference>
<dbReference type="EMBL" id="KI965479">
    <property type="protein sequence ID" value="EUD65448.1"/>
    <property type="molecule type" value="Genomic_DNA"/>
</dbReference>
<dbReference type="GO" id="GO:0061630">
    <property type="term" value="F:ubiquitin protein ligase activity"/>
    <property type="evidence" value="ECO:0007669"/>
    <property type="project" value="UniProtKB-EC"/>
</dbReference>
<dbReference type="FunFam" id="3.90.1750.10:FF:000026">
    <property type="entry name" value="E3 ubiquitin-protein ligase HACE1"/>
    <property type="match status" value="1"/>
</dbReference>
<dbReference type="RefSeq" id="XP_008817995.1">
    <property type="nucleotide sequence ID" value="XM_008819773.1"/>
</dbReference>